<keyword evidence="2" id="KW-1185">Reference proteome</keyword>
<reference evidence="1 2" key="1">
    <citation type="submission" date="2018-10" db="EMBL/GenBank/DDBJ databases">
        <title>Phylogenomics of Brevibacillus.</title>
        <authorList>
            <person name="Dunlap C."/>
        </authorList>
    </citation>
    <scope>NUCLEOTIDE SEQUENCE [LARGE SCALE GENOMIC DNA]</scope>
    <source>
        <strain evidence="1 2">JCM 15774</strain>
    </source>
</reference>
<sequence length="190" mass="21749">MNVNAILAALIAPFYRLHRHTRLRTKMIVPLLGSFTFYMQTKKMILTQMEKRLDSETEKITEKISLMKFMFASDDVSYNQRFTFELNQQKSSLKSEGLHVQQYLVKTGEFHPIDNVTSGPIDIPQDVALQMEAERFGVMHVNVGGTVHTLAFTHSPDENFIYVIDALQEEYLGPLHQTTRLILSTVAISL</sequence>
<gene>
    <name evidence="1" type="ORF">EDM59_29075</name>
</gene>
<evidence type="ECO:0000313" key="1">
    <source>
        <dbReference type="EMBL" id="RNB78697.1"/>
    </source>
</evidence>
<evidence type="ECO:0000313" key="2">
    <source>
        <dbReference type="Proteomes" id="UP000269573"/>
    </source>
</evidence>
<proteinExistence type="predicted"/>
<dbReference type="EMBL" id="RHHU01000024">
    <property type="protein sequence ID" value="RNB78697.1"/>
    <property type="molecule type" value="Genomic_DNA"/>
</dbReference>
<comment type="caution">
    <text evidence="1">The sequence shown here is derived from an EMBL/GenBank/DDBJ whole genome shotgun (WGS) entry which is preliminary data.</text>
</comment>
<dbReference type="Proteomes" id="UP000269573">
    <property type="component" value="Unassembled WGS sequence"/>
</dbReference>
<protein>
    <submittedName>
        <fullName evidence="1">Uncharacterized protein</fullName>
    </submittedName>
</protein>
<dbReference type="AlphaFoldDB" id="A0A3M8CTW0"/>
<accession>A0A3M8CTW0</accession>
<name>A0A3M8CTW0_9BACL</name>
<organism evidence="1 2">
    <name type="scientific">Brevibacillus nitrificans</name>
    <dbReference type="NCBI Taxonomy" id="651560"/>
    <lineage>
        <taxon>Bacteria</taxon>
        <taxon>Bacillati</taxon>
        <taxon>Bacillota</taxon>
        <taxon>Bacilli</taxon>
        <taxon>Bacillales</taxon>
        <taxon>Paenibacillaceae</taxon>
        <taxon>Brevibacillus</taxon>
    </lineage>
</organism>
<dbReference type="RefSeq" id="WP_122926807.1">
    <property type="nucleotide sequence ID" value="NZ_RHHU01000024.1"/>
</dbReference>